<evidence type="ECO:0000313" key="2">
    <source>
        <dbReference type="Proteomes" id="UP001500689"/>
    </source>
</evidence>
<accession>A0ABP6VYK0</accession>
<proteinExistence type="predicted"/>
<sequence length="75" mass="8209">MNSDRNGILFPSTEDSSHLIGTALIGSHLIGTALFAPADVPRCARAVARPDLHRPGPRSRRLARYPIIQEYSTVK</sequence>
<dbReference type="Proteomes" id="UP001500689">
    <property type="component" value="Unassembled WGS sequence"/>
</dbReference>
<dbReference type="EMBL" id="BAAAZN010000005">
    <property type="protein sequence ID" value="GAA3543591.1"/>
    <property type="molecule type" value="Genomic_DNA"/>
</dbReference>
<gene>
    <name evidence="1" type="ORF">GCM10022222_29070</name>
</gene>
<comment type="caution">
    <text evidence="1">The sequence shown here is derived from an EMBL/GenBank/DDBJ whole genome shotgun (WGS) entry which is preliminary data.</text>
</comment>
<reference evidence="2" key="1">
    <citation type="journal article" date="2019" name="Int. J. Syst. Evol. Microbiol.">
        <title>The Global Catalogue of Microorganisms (GCM) 10K type strain sequencing project: providing services to taxonomists for standard genome sequencing and annotation.</title>
        <authorList>
            <consortium name="The Broad Institute Genomics Platform"/>
            <consortium name="The Broad Institute Genome Sequencing Center for Infectious Disease"/>
            <person name="Wu L."/>
            <person name="Ma J."/>
        </authorList>
    </citation>
    <scope>NUCLEOTIDE SEQUENCE [LARGE SCALE GENOMIC DNA]</scope>
    <source>
        <strain evidence="2">JCM 16898</strain>
    </source>
</reference>
<organism evidence="1 2">
    <name type="scientific">Amycolatopsis ultiminotia</name>
    <dbReference type="NCBI Taxonomy" id="543629"/>
    <lineage>
        <taxon>Bacteria</taxon>
        <taxon>Bacillati</taxon>
        <taxon>Actinomycetota</taxon>
        <taxon>Actinomycetes</taxon>
        <taxon>Pseudonocardiales</taxon>
        <taxon>Pseudonocardiaceae</taxon>
        <taxon>Amycolatopsis</taxon>
    </lineage>
</organism>
<keyword evidence="2" id="KW-1185">Reference proteome</keyword>
<evidence type="ECO:0000313" key="1">
    <source>
        <dbReference type="EMBL" id="GAA3543591.1"/>
    </source>
</evidence>
<name>A0ABP6VYK0_9PSEU</name>
<protein>
    <submittedName>
        <fullName evidence="1">Uncharacterized protein</fullName>
    </submittedName>
</protein>